<name>A0A0A9BRV2_ARUDO</name>
<protein>
    <submittedName>
        <fullName evidence="1">Uncharacterized protein</fullName>
    </submittedName>
</protein>
<dbReference type="AlphaFoldDB" id="A0A0A9BRV2"/>
<accession>A0A0A9BRV2</accession>
<reference evidence="1" key="2">
    <citation type="journal article" date="2015" name="Data Brief">
        <title>Shoot transcriptome of the giant reed, Arundo donax.</title>
        <authorList>
            <person name="Barrero R.A."/>
            <person name="Guerrero F.D."/>
            <person name="Moolhuijzen P."/>
            <person name="Goolsby J.A."/>
            <person name="Tidwell J."/>
            <person name="Bellgard S.E."/>
            <person name="Bellgard M.I."/>
        </authorList>
    </citation>
    <scope>NUCLEOTIDE SEQUENCE</scope>
    <source>
        <tissue evidence="1">Shoot tissue taken approximately 20 cm above the soil surface</tissue>
    </source>
</reference>
<sequence length="37" mass="4278">MDVVSMQITEYAGPLKLARPKWMRISSSTPSSKYRVY</sequence>
<evidence type="ECO:0000313" key="1">
    <source>
        <dbReference type="EMBL" id="JAD63870.1"/>
    </source>
</evidence>
<proteinExistence type="predicted"/>
<dbReference type="EMBL" id="GBRH01234025">
    <property type="protein sequence ID" value="JAD63870.1"/>
    <property type="molecule type" value="Transcribed_RNA"/>
</dbReference>
<organism evidence="1">
    <name type="scientific">Arundo donax</name>
    <name type="common">Giant reed</name>
    <name type="synonym">Donax arundinaceus</name>
    <dbReference type="NCBI Taxonomy" id="35708"/>
    <lineage>
        <taxon>Eukaryota</taxon>
        <taxon>Viridiplantae</taxon>
        <taxon>Streptophyta</taxon>
        <taxon>Embryophyta</taxon>
        <taxon>Tracheophyta</taxon>
        <taxon>Spermatophyta</taxon>
        <taxon>Magnoliopsida</taxon>
        <taxon>Liliopsida</taxon>
        <taxon>Poales</taxon>
        <taxon>Poaceae</taxon>
        <taxon>PACMAD clade</taxon>
        <taxon>Arundinoideae</taxon>
        <taxon>Arundineae</taxon>
        <taxon>Arundo</taxon>
    </lineage>
</organism>
<reference evidence="1" key="1">
    <citation type="submission" date="2014-09" db="EMBL/GenBank/DDBJ databases">
        <authorList>
            <person name="Magalhaes I.L.F."/>
            <person name="Oliveira U."/>
            <person name="Santos F.R."/>
            <person name="Vidigal T.H.D.A."/>
            <person name="Brescovit A.D."/>
            <person name="Santos A.J."/>
        </authorList>
    </citation>
    <scope>NUCLEOTIDE SEQUENCE</scope>
    <source>
        <tissue evidence="1">Shoot tissue taken approximately 20 cm above the soil surface</tissue>
    </source>
</reference>